<evidence type="ECO:0000256" key="1">
    <source>
        <dbReference type="ARBA" id="ARBA00006643"/>
    </source>
</evidence>
<feature type="repeat" description="PPR" evidence="3">
    <location>
        <begin position="156"/>
        <end position="190"/>
    </location>
</feature>
<comment type="similarity">
    <text evidence="1">Belongs to the PPR family. PCMP-H subfamily.</text>
</comment>
<keyword evidence="2" id="KW-0677">Repeat</keyword>
<dbReference type="GO" id="GO:0008270">
    <property type="term" value="F:zinc ion binding"/>
    <property type="evidence" value="ECO:0007669"/>
    <property type="project" value="InterPro"/>
</dbReference>
<name>A0AA88R5F4_9ASTE</name>
<dbReference type="SUPFAM" id="SSF48452">
    <property type="entry name" value="TPR-like"/>
    <property type="match status" value="1"/>
</dbReference>
<feature type="repeat" description="PPR" evidence="3">
    <location>
        <begin position="358"/>
        <end position="392"/>
    </location>
</feature>
<feature type="region of interest" description="Disordered" evidence="4">
    <location>
        <begin position="1"/>
        <end position="26"/>
    </location>
</feature>
<dbReference type="AlphaFoldDB" id="A0AA88R5F4"/>
<dbReference type="FunFam" id="1.25.40.10:FF:000201">
    <property type="entry name" value="Pentatricopeptide repeat-containing protein mitochondrial"/>
    <property type="match status" value="1"/>
</dbReference>
<dbReference type="Pfam" id="PF01535">
    <property type="entry name" value="PPR"/>
    <property type="match status" value="6"/>
</dbReference>
<dbReference type="FunFam" id="1.25.40.10:FF:000366">
    <property type="entry name" value="Pentatricopeptide (PPR) repeat-containing protein"/>
    <property type="match status" value="1"/>
</dbReference>
<comment type="caution">
    <text evidence="6">The sequence shown here is derived from an EMBL/GenBank/DDBJ whole genome shotgun (WGS) entry which is preliminary data.</text>
</comment>
<evidence type="ECO:0000313" key="6">
    <source>
        <dbReference type="EMBL" id="KAK2970600.1"/>
    </source>
</evidence>
<dbReference type="NCBIfam" id="TIGR00756">
    <property type="entry name" value="PPR"/>
    <property type="match status" value="4"/>
</dbReference>
<dbReference type="InterPro" id="IPR046960">
    <property type="entry name" value="PPR_At4g14850-like_plant"/>
</dbReference>
<organism evidence="6 7">
    <name type="scientific">Escallonia rubra</name>
    <dbReference type="NCBI Taxonomy" id="112253"/>
    <lineage>
        <taxon>Eukaryota</taxon>
        <taxon>Viridiplantae</taxon>
        <taxon>Streptophyta</taxon>
        <taxon>Embryophyta</taxon>
        <taxon>Tracheophyta</taxon>
        <taxon>Spermatophyta</taxon>
        <taxon>Magnoliopsida</taxon>
        <taxon>eudicotyledons</taxon>
        <taxon>Gunneridae</taxon>
        <taxon>Pentapetalae</taxon>
        <taxon>asterids</taxon>
        <taxon>campanulids</taxon>
        <taxon>Escalloniales</taxon>
        <taxon>Escalloniaceae</taxon>
        <taxon>Escallonia</taxon>
    </lineage>
</organism>
<evidence type="ECO:0000259" key="5">
    <source>
        <dbReference type="Pfam" id="PF14432"/>
    </source>
</evidence>
<dbReference type="Pfam" id="PF13041">
    <property type="entry name" value="PPR_2"/>
    <property type="match status" value="2"/>
</dbReference>
<dbReference type="Pfam" id="PF14432">
    <property type="entry name" value="DYW_deaminase"/>
    <property type="match status" value="1"/>
</dbReference>
<evidence type="ECO:0000256" key="3">
    <source>
        <dbReference type="PROSITE-ProRule" id="PRU00708"/>
    </source>
</evidence>
<dbReference type="Gene3D" id="1.25.40.10">
    <property type="entry name" value="Tetratricopeptide repeat domain"/>
    <property type="match status" value="5"/>
</dbReference>
<keyword evidence="7" id="KW-1185">Reference proteome</keyword>
<dbReference type="PROSITE" id="PS51375">
    <property type="entry name" value="PPR"/>
    <property type="match status" value="5"/>
</dbReference>
<dbReference type="EMBL" id="JAVXUO010002686">
    <property type="protein sequence ID" value="KAK2970600.1"/>
    <property type="molecule type" value="Genomic_DNA"/>
</dbReference>
<evidence type="ECO:0000256" key="4">
    <source>
        <dbReference type="SAM" id="MobiDB-lite"/>
    </source>
</evidence>
<dbReference type="InterPro" id="IPR002885">
    <property type="entry name" value="PPR_rpt"/>
</dbReference>
<dbReference type="Proteomes" id="UP001187471">
    <property type="component" value="Unassembled WGS sequence"/>
</dbReference>
<dbReference type="Pfam" id="PF20431">
    <property type="entry name" value="E_motif"/>
    <property type="match status" value="1"/>
</dbReference>
<dbReference type="PANTHER" id="PTHR47926:SF520">
    <property type="entry name" value="DYW DOMAIN-CONTAINING PROTEIN"/>
    <property type="match status" value="1"/>
</dbReference>
<dbReference type="InterPro" id="IPR046848">
    <property type="entry name" value="E_motif"/>
</dbReference>
<dbReference type="FunFam" id="1.25.40.10:FF:000031">
    <property type="entry name" value="Pentatricopeptide repeat-containing protein mitochondrial"/>
    <property type="match status" value="1"/>
</dbReference>
<dbReference type="FunFam" id="1.25.40.10:FF:000073">
    <property type="entry name" value="Pentatricopeptide repeat-containing protein chloroplastic"/>
    <property type="match status" value="1"/>
</dbReference>
<sequence>MTTSKPSGLSSPSQQHSHSASLRRSSSAAMQPIELRSEEMFPQKELFVAATEKEGTEAVAVIPCAIRHGLRSSTLLHLGFWLHREGHELNPFAFTAILKLFVGVEWGELSWNIHAPICKLGHDSNAFVGTALVDAYSVCGFVDMARKVFDGITDKDMVSWSGMVACYAENVCFEEAIKSFSEMRVMGFMQNQFTLASVLKACLGLQAIEVGKSVHGCALKACYEIDPYVSVGLLDLYTKCGDIGDAKQVFEEIPTKDVITWSFMIARYSQSDRCKEAVELFCLMRQAFLVPNQFTLASALQACATMESLDLGKQIHCHVLKAGLDLNIYVSNAVMDVYAKCGRIESSVDLFLESTYRNDATWNTIIVGYVHLGDGEKALSLFSKMLEDRVQATEVTYSCVFRACASLAALEPGIQIHSLTIKTAYNEDVVVCNSLIDMYAKCGSIKDARFVFDTMNNRDVVSWNSMVCSYSMHGLADDALMIFKWMQEADIWPNQLTFVGVLSACSNTGSLNQGQAYFASMKRDYGIEPCMEHYTCMVSLLGRLGHLDKAIKLIEEIPVEPSVMVWRALLGACVMHNDVELGIVSAQHVLEMEPQDEGTYVLLSNIYATMRSWDNVASVRKKMKKKRVKKEAGLSWIENQGTVHYFSVANDSHPDTRLIYGMLEWLNMRIKKAGYVPDCNAILLNVEDDEKPRLLWVHSERLALAFGLIRAPPASPIRIMKNLRICVDCHAAIKFISKVVEREIIVRDINRFHHFQHGLCSCGDYW</sequence>
<evidence type="ECO:0000256" key="2">
    <source>
        <dbReference type="ARBA" id="ARBA00022737"/>
    </source>
</evidence>
<proteinExistence type="inferred from homology"/>
<dbReference type="InterPro" id="IPR011990">
    <property type="entry name" value="TPR-like_helical_dom_sf"/>
</dbReference>
<gene>
    <name evidence="6" type="ORF">RJ640_011789</name>
</gene>
<feature type="domain" description="DYW" evidence="5">
    <location>
        <begin position="674"/>
        <end position="766"/>
    </location>
</feature>
<dbReference type="GO" id="GO:0009451">
    <property type="term" value="P:RNA modification"/>
    <property type="evidence" value="ECO:0007669"/>
    <property type="project" value="InterPro"/>
</dbReference>
<evidence type="ECO:0000313" key="7">
    <source>
        <dbReference type="Proteomes" id="UP001187471"/>
    </source>
</evidence>
<feature type="repeat" description="PPR" evidence="3">
    <location>
        <begin position="428"/>
        <end position="458"/>
    </location>
</feature>
<protein>
    <recommendedName>
        <fullName evidence="5">DYW domain-containing protein</fullName>
    </recommendedName>
</protein>
<reference evidence="6" key="1">
    <citation type="submission" date="2022-12" db="EMBL/GenBank/DDBJ databases">
        <title>Draft genome assemblies for two species of Escallonia (Escalloniales).</title>
        <authorList>
            <person name="Chanderbali A."/>
            <person name="Dervinis C."/>
            <person name="Anghel I."/>
            <person name="Soltis D."/>
            <person name="Soltis P."/>
            <person name="Zapata F."/>
        </authorList>
    </citation>
    <scope>NUCLEOTIDE SEQUENCE</scope>
    <source>
        <strain evidence="6">UCBG92.1500</strain>
        <tissue evidence="6">Leaf</tissue>
    </source>
</reference>
<dbReference type="PANTHER" id="PTHR47926">
    <property type="entry name" value="PENTATRICOPEPTIDE REPEAT-CONTAINING PROTEIN"/>
    <property type="match status" value="1"/>
</dbReference>
<feature type="repeat" description="PPR" evidence="3">
    <location>
        <begin position="459"/>
        <end position="493"/>
    </location>
</feature>
<dbReference type="GO" id="GO:0003723">
    <property type="term" value="F:RNA binding"/>
    <property type="evidence" value="ECO:0007669"/>
    <property type="project" value="InterPro"/>
</dbReference>
<accession>A0AA88R5F4</accession>
<dbReference type="InterPro" id="IPR032867">
    <property type="entry name" value="DYW_dom"/>
</dbReference>
<dbReference type="FunFam" id="1.25.40.10:FF:000471">
    <property type="entry name" value="Putative pentatricopeptide repeat-containing protein, mitochondrial"/>
    <property type="match status" value="1"/>
</dbReference>
<feature type="repeat" description="PPR" evidence="3">
    <location>
        <begin position="257"/>
        <end position="291"/>
    </location>
</feature>